<evidence type="ECO:0000313" key="3">
    <source>
        <dbReference type="Proteomes" id="UP000054771"/>
    </source>
</evidence>
<feature type="compositionally biased region" description="Polar residues" evidence="1">
    <location>
        <begin position="1"/>
        <end position="23"/>
    </location>
</feature>
<dbReference type="Proteomes" id="UP000054771">
    <property type="component" value="Unassembled WGS sequence"/>
</dbReference>
<dbReference type="OMA" id="PAEAMRW"/>
<sequence>MIRTSSPRRQSAALQTASINATGHPSVPKQILKKKAISKREYLLREEWAPETINEYQMVVDEPSVTPVPPPKPAPRVQQQQRLQRSQQQTSTVSNMHGQGRGPNRRTQSQARSSSMFEEWKARSLPRRYTQRTRITLKETNSAPTISSPKNNKPDLNAAPAVSEHTAKQASLTPVAPSHGPNRTGGGAASGDDKVRESTVVPTASSQPLRTEGSAAPVVEDNKVKEASVTPTASLQVPKPDDGAAPITRDDEGEKSHVAPTSASRTKHRRGSSAASGVTNKIKGTRAAPTSSSQAPKTDGGAAPVVKANKVDGTDAAPVSLSRIKHKRGGSAASITSSNKTKGAGTTSTASAQAGHKAEVNAPIIGDSKVERSGVASPQVNSKTEESPASVNAAGEHPDKAVDNQIEPKPTCDVQFHQQKPEELAGGSAETHAPAPSSGVTASTAAANPSKTTRKRANKKGTMIDKQDDKSRPRERVPEYAYTAPSGTGFTLTELGNLRIGFKLGGPDKVYFLPCFIEDPWRGMEPSRAVQPAPEAREVRPAEAMRWLPASIW</sequence>
<organism evidence="2 3">
    <name type="scientific">Aspergillus calidoustus</name>
    <dbReference type="NCBI Taxonomy" id="454130"/>
    <lineage>
        <taxon>Eukaryota</taxon>
        <taxon>Fungi</taxon>
        <taxon>Dikarya</taxon>
        <taxon>Ascomycota</taxon>
        <taxon>Pezizomycotina</taxon>
        <taxon>Eurotiomycetes</taxon>
        <taxon>Eurotiomycetidae</taxon>
        <taxon>Eurotiales</taxon>
        <taxon>Aspergillaceae</taxon>
        <taxon>Aspergillus</taxon>
        <taxon>Aspergillus subgen. Nidulantes</taxon>
    </lineage>
</organism>
<feature type="compositionally biased region" description="Polar residues" evidence="1">
    <location>
        <begin position="438"/>
        <end position="451"/>
    </location>
</feature>
<feature type="compositionally biased region" description="Polar residues" evidence="1">
    <location>
        <begin position="105"/>
        <end position="116"/>
    </location>
</feature>
<evidence type="ECO:0000313" key="2">
    <source>
        <dbReference type="EMBL" id="CEL07497.1"/>
    </source>
</evidence>
<gene>
    <name evidence="2" type="ORF">ASPCAL10654</name>
</gene>
<accession>A0A0U5CCV5</accession>
<feature type="region of interest" description="Disordered" evidence="1">
    <location>
        <begin position="423"/>
        <end position="477"/>
    </location>
</feature>
<feature type="compositionally biased region" description="Polar residues" evidence="1">
    <location>
        <begin position="200"/>
        <end position="209"/>
    </location>
</feature>
<feature type="compositionally biased region" description="Polar residues" evidence="1">
    <location>
        <begin position="132"/>
        <end position="151"/>
    </location>
</feature>
<feature type="compositionally biased region" description="Low complexity" evidence="1">
    <location>
        <begin position="75"/>
        <end position="94"/>
    </location>
</feature>
<keyword evidence="3" id="KW-1185">Reference proteome</keyword>
<feature type="region of interest" description="Disordered" evidence="1">
    <location>
        <begin position="60"/>
        <end position="407"/>
    </location>
</feature>
<feature type="region of interest" description="Disordered" evidence="1">
    <location>
        <begin position="1"/>
        <end position="28"/>
    </location>
</feature>
<dbReference type="EMBL" id="CDMC01000009">
    <property type="protein sequence ID" value="CEL07497.1"/>
    <property type="molecule type" value="Genomic_DNA"/>
</dbReference>
<feature type="compositionally biased region" description="Polar residues" evidence="1">
    <location>
        <begin position="376"/>
        <end position="390"/>
    </location>
</feature>
<evidence type="ECO:0000256" key="1">
    <source>
        <dbReference type="SAM" id="MobiDB-lite"/>
    </source>
</evidence>
<dbReference type="AlphaFoldDB" id="A0A0U5CCV5"/>
<feature type="compositionally biased region" description="Basic and acidic residues" evidence="1">
    <location>
        <begin position="462"/>
        <end position="477"/>
    </location>
</feature>
<reference evidence="3" key="1">
    <citation type="journal article" date="2016" name="Genome Announc.">
        <title>Draft genome sequences of fungus Aspergillus calidoustus.</title>
        <authorList>
            <person name="Horn F."/>
            <person name="Linde J."/>
            <person name="Mattern D.J."/>
            <person name="Walther G."/>
            <person name="Guthke R."/>
            <person name="Scherlach K."/>
            <person name="Martin K."/>
            <person name="Brakhage A.A."/>
            <person name="Petzke L."/>
            <person name="Valiante V."/>
        </authorList>
    </citation>
    <scope>NUCLEOTIDE SEQUENCE [LARGE SCALE GENOMIC DNA]</scope>
    <source>
        <strain evidence="3">SF006504</strain>
    </source>
</reference>
<feature type="compositionally biased region" description="Low complexity" evidence="1">
    <location>
        <begin position="336"/>
        <end position="355"/>
    </location>
</feature>
<name>A0A0U5CCV5_ASPCI</name>
<feature type="compositionally biased region" description="Basic and acidic residues" evidence="1">
    <location>
        <begin position="248"/>
        <end position="257"/>
    </location>
</feature>
<dbReference type="OrthoDB" id="5419162at2759"/>
<proteinExistence type="predicted"/>
<protein>
    <submittedName>
        <fullName evidence="2">Uncharacterized protein</fullName>
    </submittedName>
</protein>